<organism evidence="8 9">
    <name type="scientific">Clostridium disporicum</name>
    <dbReference type="NCBI Taxonomy" id="84024"/>
    <lineage>
        <taxon>Bacteria</taxon>
        <taxon>Bacillati</taxon>
        <taxon>Bacillota</taxon>
        <taxon>Clostridia</taxon>
        <taxon>Eubacteriales</taxon>
        <taxon>Clostridiaceae</taxon>
        <taxon>Clostridium</taxon>
    </lineage>
</organism>
<proteinExistence type="inferred from homology"/>
<evidence type="ECO:0000256" key="1">
    <source>
        <dbReference type="ARBA" id="ARBA00004651"/>
    </source>
</evidence>
<evidence type="ECO:0000256" key="3">
    <source>
        <dbReference type="ARBA" id="ARBA00022475"/>
    </source>
</evidence>
<accession>A0A174KGE2</accession>
<feature type="transmembrane region" description="Helical" evidence="7">
    <location>
        <begin position="335"/>
        <end position="356"/>
    </location>
</feature>
<evidence type="ECO:0000256" key="6">
    <source>
        <dbReference type="ARBA" id="ARBA00023136"/>
    </source>
</evidence>
<dbReference type="PANTHER" id="PTHR30106">
    <property type="entry name" value="INNER MEMBRANE PROTEIN YEIH-RELATED"/>
    <property type="match status" value="1"/>
</dbReference>
<dbReference type="OrthoDB" id="9811391at2"/>
<feature type="transmembrane region" description="Helical" evidence="7">
    <location>
        <begin position="304"/>
        <end position="323"/>
    </location>
</feature>
<feature type="transmembrane region" description="Helical" evidence="7">
    <location>
        <begin position="28"/>
        <end position="49"/>
    </location>
</feature>
<sequence length="360" mass="37925">MNKKSYFAIIVCVAIAVIATYLGGLQNIVGAPMIGLFIGMLIVNLLPTVDKDFKKGTTFAGKKFLNIGIILAGATLNFSQILGYGAKALPLIIFNICLSFTVAFFVGKKLNLSDNTCTLVGGGTSICGGTAIATLSSIIKAKETEIAYAMTSIFLFDILAALVYPYLAGALNLTANQFGFLAGTAINDTSSVAASEATYNAIHGLDLNLAITVKLTRTTMLIALAVIFTILAIRKEAKENAIATASTMSNSSAATQVAVTKQASVGQTVLKVFPWFILGFLLMAVLNTMGLFSSIEGLSGLFKTGYKFFITVALAGVGFKIQFKDLFTKGIKPIILGGCTWLAVAASSMIFIHLFASYVG</sequence>
<keyword evidence="5 7" id="KW-1133">Transmembrane helix</keyword>
<dbReference type="EMBL" id="CYZX01000025">
    <property type="protein sequence ID" value="CUP08330.1"/>
    <property type="molecule type" value="Genomic_DNA"/>
</dbReference>
<keyword evidence="3" id="KW-1003">Cell membrane</keyword>
<dbReference type="Pfam" id="PF03601">
    <property type="entry name" value="Cons_hypoth698"/>
    <property type="match status" value="1"/>
</dbReference>
<dbReference type="Proteomes" id="UP000095594">
    <property type="component" value="Unassembled WGS sequence"/>
</dbReference>
<evidence type="ECO:0000256" key="5">
    <source>
        <dbReference type="ARBA" id="ARBA00022989"/>
    </source>
</evidence>
<evidence type="ECO:0000313" key="8">
    <source>
        <dbReference type="EMBL" id="CUP08330.1"/>
    </source>
</evidence>
<protein>
    <submittedName>
        <fullName evidence="8">AraC family transcriptional regulator</fullName>
    </submittedName>
</protein>
<dbReference type="InterPro" id="IPR018383">
    <property type="entry name" value="UPF0324_pro"/>
</dbReference>
<gene>
    <name evidence="8" type="primary">yeiH_2</name>
    <name evidence="8" type="ORF">ERS852471_02957</name>
</gene>
<feature type="transmembrane region" description="Helical" evidence="7">
    <location>
        <begin position="5"/>
        <end position="22"/>
    </location>
</feature>
<evidence type="ECO:0000256" key="4">
    <source>
        <dbReference type="ARBA" id="ARBA00022692"/>
    </source>
</evidence>
<evidence type="ECO:0000313" key="9">
    <source>
        <dbReference type="Proteomes" id="UP000095594"/>
    </source>
</evidence>
<feature type="transmembrane region" description="Helical" evidence="7">
    <location>
        <begin position="215"/>
        <end position="233"/>
    </location>
</feature>
<feature type="transmembrane region" description="Helical" evidence="7">
    <location>
        <begin position="272"/>
        <end position="292"/>
    </location>
</feature>
<comment type="similarity">
    <text evidence="2">Belongs to the UPF0324 family.</text>
</comment>
<feature type="transmembrane region" description="Helical" evidence="7">
    <location>
        <begin position="88"/>
        <end position="106"/>
    </location>
</feature>
<dbReference type="GO" id="GO:0005886">
    <property type="term" value="C:plasma membrane"/>
    <property type="evidence" value="ECO:0007669"/>
    <property type="project" value="UniProtKB-SubCell"/>
</dbReference>
<keyword evidence="6 7" id="KW-0472">Membrane</keyword>
<keyword evidence="4 7" id="KW-0812">Transmembrane</keyword>
<evidence type="ECO:0000256" key="2">
    <source>
        <dbReference type="ARBA" id="ARBA00007977"/>
    </source>
</evidence>
<feature type="transmembrane region" description="Helical" evidence="7">
    <location>
        <begin position="64"/>
        <end position="82"/>
    </location>
</feature>
<comment type="subcellular location">
    <subcellularLocation>
        <location evidence="1">Cell membrane</location>
        <topology evidence="1">Multi-pass membrane protein</topology>
    </subcellularLocation>
</comment>
<dbReference type="PANTHER" id="PTHR30106:SF1">
    <property type="entry name" value="UPF0324 MEMBRANE PROTEIN FN0533"/>
    <property type="match status" value="1"/>
</dbReference>
<reference evidence="8 9" key="1">
    <citation type="submission" date="2015-09" db="EMBL/GenBank/DDBJ databases">
        <authorList>
            <consortium name="Pathogen Informatics"/>
        </authorList>
    </citation>
    <scope>NUCLEOTIDE SEQUENCE [LARGE SCALE GENOMIC DNA]</scope>
    <source>
        <strain evidence="8 9">2789STDY5834856</strain>
    </source>
</reference>
<evidence type="ECO:0000256" key="7">
    <source>
        <dbReference type="SAM" id="Phobius"/>
    </source>
</evidence>
<dbReference type="RefSeq" id="WP_055267854.1">
    <property type="nucleotide sequence ID" value="NZ_CABIXQ010000025.1"/>
</dbReference>
<feature type="transmembrane region" description="Helical" evidence="7">
    <location>
        <begin position="146"/>
        <end position="167"/>
    </location>
</feature>
<dbReference type="AlphaFoldDB" id="A0A174KGE2"/>
<name>A0A174KGE2_9CLOT</name>